<dbReference type="PANTHER" id="PTHR40375:SF2">
    <property type="entry name" value="SPORULATION-SPECIFIC PROTEIN 22"/>
    <property type="match status" value="1"/>
</dbReference>
<gene>
    <name evidence="3" type="ORF">N7482_001739</name>
</gene>
<evidence type="ECO:0000256" key="1">
    <source>
        <dbReference type="ARBA" id="ARBA00023254"/>
    </source>
</evidence>
<dbReference type="InterPro" id="IPR039057">
    <property type="entry name" value="Spo22/ZIP4"/>
</dbReference>
<dbReference type="OrthoDB" id="65716at2759"/>
<dbReference type="PANTHER" id="PTHR40375">
    <property type="entry name" value="SPORULATION-SPECIFIC PROTEIN 22"/>
    <property type="match status" value="1"/>
</dbReference>
<accession>A0A9W9LUG6</accession>
<protein>
    <recommendedName>
        <fullName evidence="2">Protein ZIP4 homolog</fullName>
    </recommendedName>
</protein>
<name>A0A9W9LUG6_9EURO</name>
<sequence length="288" mass="32034">MASFAAGDLTDRVVALIASTLEMQAEASVEPPKIFIGDVICTIEEQLARLPDMAKLLPSERSKLDAIGTELWNVCRSPSRSSNLEDKETVEMYSRVLAVAFALVDITSPYNAQGYSQSIGLREKWLISYTGHVRALEVAFEAAHICIETAPLDYTLRILKVVAKRLNSLEASDPAIDQVQLDSISTEYYMFRVHLAWRQGRSDIADHLFAKVPLKASINNRSVVVERCLHVGRGALEVGQYDASIKWLETALEQMQEIPEDQGLGLKNLTLHVRHTLGQSVQAGLWKK</sequence>
<reference evidence="3" key="2">
    <citation type="journal article" date="2023" name="IMA Fungus">
        <title>Comparative genomic study of the Penicillium genus elucidates a diverse pangenome and 15 lateral gene transfer events.</title>
        <authorList>
            <person name="Petersen C."/>
            <person name="Sorensen T."/>
            <person name="Nielsen M.R."/>
            <person name="Sondergaard T.E."/>
            <person name="Sorensen J.L."/>
            <person name="Fitzpatrick D.A."/>
            <person name="Frisvad J.C."/>
            <person name="Nielsen K.L."/>
        </authorList>
    </citation>
    <scope>NUCLEOTIDE SEQUENCE</scope>
    <source>
        <strain evidence="3">IBT 26290</strain>
    </source>
</reference>
<keyword evidence="4" id="KW-1185">Reference proteome</keyword>
<dbReference type="InterPro" id="IPR011990">
    <property type="entry name" value="TPR-like_helical_dom_sf"/>
</dbReference>
<dbReference type="Pfam" id="PF08631">
    <property type="entry name" value="SPO22"/>
    <property type="match status" value="1"/>
</dbReference>
<dbReference type="GO" id="GO:0051321">
    <property type="term" value="P:meiotic cell cycle"/>
    <property type="evidence" value="ECO:0007669"/>
    <property type="project" value="UniProtKB-KW"/>
</dbReference>
<dbReference type="GO" id="GO:0090173">
    <property type="term" value="P:regulation of synaptonemal complex assembly"/>
    <property type="evidence" value="ECO:0007669"/>
    <property type="project" value="InterPro"/>
</dbReference>
<dbReference type="RefSeq" id="XP_056547470.1">
    <property type="nucleotide sequence ID" value="XM_056683864.1"/>
</dbReference>
<dbReference type="Gene3D" id="1.25.40.10">
    <property type="entry name" value="Tetratricopeptide repeat domain"/>
    <property type="match status" value="1"/>
</dbReference>
<dbReference type="InterPro" id="IPR013940">
    <property type="entry name" value="Spo22/ZIP4/TEX11"/>
</dbReference>
<evidence type="ECO:0000313" key="3">
    <source>
        <dbReference type="EMBL" id="KAJ5175862.1"/>
    </source>
</evidence>
<comment type="caution">
    <text evidence="3">The sequence shown here is derived from an EMBL/GenBank/DDBJ whole genome shotgun (WGS) entry which is preliminary data.</text>
</comment>
<proteinExistence type="predicted"/>
<keyword evidence="1" id="KW-0469">Meiosis</keyword>
<organism evidence="3 4">
    <name type="scientific">Penicillium canariense</name>
    <dbReference type="NCBI Taxonomy" id="189055"/>
    <lineage>
        <taxon>Eukaryota</taxon>
        <taxon>Fungi</taxon>
        <taxon>Dikarya</taxon>
        <taxon>Ascomycota</taxon>
        <taxon>Pezizomycotina</taxon>
        <taxon>Eurotiomycetes</taxon>
        <taxon>Eurotiomycetidae</taxon>
        <taxon>Eurotiales</taxon>
        <taxon>Aspergillaceae</taxon>
        <taxon>Penicillium</taxon>
    </lineage>
</organism>
<dbReference type="EMBL" id="JAPQKN010000001">
    <property type="protein sequence ID" value="KAJ5175862.1"/>
    <property type="molecule type" value="Genomic_DNA"/>
</dbReference>
<dbReference type="GeneID" id="81423040"/>
<evidence type="ECO:0000313" key="4">
    <source>
        <dbReference type="Proteomes" id="UP001149163"/>
    </source>
</evidence>
<reference evidence="3" key="1">
    <citation type="submission" date="2022-11" db="EMBL/GenBank/DDBJ databases">
        <authorList>
            <person name="Petersen C."/>
        </authorList>
    </citation>
    <scope>NUCLEOTIDE SEQUENCE</scope>
    <source>
        <strain evidence="3">IBT 26290</strain>
    </source>
</reference>
<dbReference type="Proteomes" id="UP001149163">
    <property type="component" value="Unassembled WGS sequence"/>
</dbReference>
<evidence type="ECO:0000256" key="2">
    <source>
        <dbReference type="ARBA" id="ARBA00031845"/>
    </source>
</evidence>
<dbReference type="AlphaFoldDB" id="A0A9W9LUG6"/>